<evidence type="ECO:0000256" key="2">
    <source>
        <dbReference type="SAM" id="MobiDB-lite"/>
    </source>
</evidence>
<evidence type="ECO:0000256" key="1">
    <source>
        <dbReference type="SAM" id="Coils"/>
    </source>
</evidence>
<evidence type="ECO:0000313" key="4">
    <source>
        <dbReference type="Proteomes" id="UP001050975"/>
    </source>
</evidence>
<feature type="region of interest" description="Disordered" evidence="2">
    <location>
        <begin position="305"/>
        <end position="342"/>
    </location>
</feature>
<feature type="compositionally biased region" description="Low complexity" evidence="2">
    <location>
        <begin position="315"/>
        <end position="327"/>
    </location>
</feature>
<feature type="region of interest" description="Disordered" evidence="2">
    <location>
        <begin position="1"/>
        <end position="72"/>
    </location>
</feature>
<feature type="compositionally biased region" description="Polar residues" evidence="2">
    <location>
        <begin position="331"/>
        <end position="342"/>
    </location>
</feature>
<reference evidence="3" key="1">
    <citation type="submission" date="2019-10" db="EMBL/GenBank/DDBJ databases">
        <title>Draft genome sequece of Microseira wollei NIES-4236.</title>
        <authorList>
            <person name="Yamaguchi H."/>
            <person name="Suzuki S."/>
            <person name="Kawachi M."/>
        </authorList>
    </citation>
    <scope>NUCLEOTIDE SEQUENCE</scope>
    <source>
        <strain evidence="3">NIES-4236</strain>
    </source>
</reference>
<feature type="compositionally biased region" description="Polar residues" evidence="2">
    <location>
        <begin position="26"/>
        <end position="41"/>
    </location>
</feature>
<dbReference type="RefSeq" id="WP_226587241.1">
    <property type="nucleotide sequence ID" value="NZ_BLAY01000106.1"/>
</dbReference>
<proteinExistence type="predicted"/>
<gene>
    <name evidence="3" type="ORF">MiSe_58280</name>
</gene>
<feature type="region of interest" description="Disordered" evidence="2">
    <location>
        <begin position="430"/>
        <end position="467"/>
    </location>
</feature>
<name>A0AAV3XHJ8_9CYAN</name>
<evidence type="ECO:0000313" key="3">
    <source>
        <dbReference type="EMBL" id="GET41016.1"/>
    </source>
</evidence>
<dbReference type="Proteomes" id="UP001050975">
    <property type="component" value="Unassembled WGS sequence"/>
</dbReference>
<sequence>MSEAEIPNNEPGLHEANQPTPALDSSADTTNFINLSVQEPENSALVDDIDRSTSACEPEPIEDRQGSAPLPTTSEIVAPVEDVNRDDAEENSQLEEALTWQSDLDVVELVTLSQSLQQQNSELLGHVEQLETLLDECHSALQLQMKRNQSLETRLSEQNQELTKTQEQLTRLFRELEASHQVAQRQQILIETLSQQMESSQEQLAQLERECAHIQQKYNEQSYTLSISENTCTELRSRLERQQRYSLQLKAALDKCLEVPYQTEIPADMGNAPVGAAELQYNPQNASARLRLLLKPQPIQPWSVSLDSISEDTPSDQTDQTDSSSEPALNQPLTAETPEQVSTPIEWLAQEEPEVTSEAIKDTTPVPVAPKPQLGDDLPDLSGDVNRNINEAEKVLWEELERLTQAAIASTNIPAPEPPVAPQPIHLQAWKPVTPEPISNRQSAPQPQEESAALPEPTSVSSIVPVTPNESIDLSEAANWPAPVVYPQRPQKKIKSLAAIDLPSFPPLRK</sequence>
<dbReference type="EMBL" id="BLAY01000106">
    <property type="protein sequence ID" value="GET41016.1"/>
    <property type="molecule type" value="Genomic_DNA"/>
</dbReference>
<feature type="coiled-coil region" evidence="1">
    <location>
        <begin position="116"/>
        <end position="224"/>
    </location>
</feature>
<comment type="caution">
    <text evidence="3">The sequence shown here is derived from an EMBL/GenBank/DDBJ whole genome shotgun (WGS) entry which is preliminary data.</text>
</comment>
<organism evidence="3 4">
    <name type="scientific">Microseira wollei NIES-4236</name>
    <dbReference type="NCBI Taxonomy" id="2530354"/>
    <lineage>
        <taxon>Bacteria</taxon>
        <taxon>Bacillati</taxon>
        <taxon>Cyanobacteriota</taxon>
        <taxon>Cyanophyceae</taxon>
        <taxon>Oscillatoriophycideae</taxon>
        <taxon>Aerosakkonematales</taxon>
        <taxon>Aerosakkonemataceae</taxon>
        <taxon>Microseira</taxon>
    </lineage>
</organism>
<keyword evidence="4" id="KW-1185">Reference proteome</keyword>
<feature type="compositionally biased region" description="Polar residues" evidence="2">
    <location>
        <begin position="437"/>
        <end position="449"/>
    </location>
</feature>
<feature type="compositionally biased region" description="Polar residues" evidence="2">
    <location>
        <begin position="458"/>
        <end position="467"/>
    </location>
</feature>
<keyword evidence="1" id="KW-0175">Coiled coil</keyword>
<dbReference type="AlphaFoldDB" id="A0AAV3XHJ8"/>
<accession>A0AAV3XHJ8</accession>
<protein>
    <submittedName>
        <fullName evidence="3">Uncharacterized protein</fullName>
    </submittedName>
</protein>